<comment type="subcellular location">
    <subcellularLocation>
        <location evidence="5">Cytoplasm</location>
    </subcellularLocation>
</comment>
<gene>
    <name evidence="5" type="primary">tam</name>
    <name evidence="7" type="ORF">C5L14_11080</name>
</gene>
<dbReference type="CDD" id="cd02440">
    <property type="entry name" value="AdoMet_MTases"/>
    <property type="match status" value="1"/>
</dbReference>
<evidence type="ECO:0000313" key="7">
    <source>
        <dbReference type="EMBL" id="PRH87177.1"/>
    </source>
</evidence>
<comment type="function">
    <text evidence="5">Catalyzes the S-adenosylmethionine monomethyl esterification of trans-aconitate.</text>
</comment>
<dbReference type="PANTHER" id="PTHR43861">
    <property type="entry name" value="TRANS-ACONITATE 2-METHYLTRANSFERASE-RELATED"/>
    <property type="match status" value="1"/>
</dbReference>
<dbReference type="Pfam" id="PF13649">
    <property type="entry name" value="Methyltransf_25"/>
    <property type="match status" value="1"/>
</dbReference>
<evidence type="ECO:0000256" key="5">
    <source>
        <dbReference type="HAMAP-Rule" id="MF_00560"/>
    </source>
</evidence>
<dbReference type="SUPFAM" id="SSF53335">
    <property type="entry name" value="S-adenosyl-L-methionine-dependent methyltransferases"/>
    <property type="match status" value="1"/>
</dbReference>
<keyword evidence="4 5" id="KW-0949">S-adenosyl-L-methionine</keyword>
<dbReference type="AlphaFoldDB" id="A0A2S9QCV4"/>
<dbReference type="NCBIfam" id="NF002463">
    <property type="entry name" value="PRK01683.1"/>
    <property type="match status" value="1"/>
</dbReference>
<evidence type="ECO:0000313" key="8">
    <source>
        <dbReference type="Proteomes" id="UP000237682"/>
    </source>
</evidence>
<evidence type="ECO:0000256" key="3">
    <source>
        <dbReference type="ARBA" id="ARBA00022679"/>
    </source>
</evidence>
<comment type="catalytic activity">
    <reaction evidence="5">
        <text>trans-aconitate + S-adenosyl-L-methionine = (E)-3-(methoxycarbonyl)pent-2-enedioate + S-adenosyl-L-homocysteine</text>
        <dbReference type="Rhea" id="RHEA:14969"/>
        <dbReference type="ChEBI" id="CHEBI:15708"/>
        <dbReference type="ChEBI" id="CHEBI:57470"/>
        <dbReference type="ChEBI" id="CHEBI:57856"/>
        <dbReference type="ChEBI" id="CHEBI:59789"/>
        <dbReference type="EC" id="2.1.1.144"/>
    </reaction>
</comment>
<dbReference type="EMBL" id="PUEJ01000004">
    <property type="protein sequence ID" value="PRH87177.1"/>
    <property type="molecule type" value="Genomic_DNA"/>
</dbReference>
<dbReference type="GO" id="GO:0030798">
    <property type="term" value="F:trans-aconitate 2-methyltransferase activity"/>
    <property type="evidence" value="ECO:0007669"/>
    <property type="project" value="UniProtKB-UniRule"/>
</dbReference>
<dbReference type="PANTHER" id="PTHR43861:SF1">
    <property type="entry name" value="TRANS-ACONITATE 2-METHYLTRANSFERASE"/>
    <property type="match status" value="1"/>
</dbReference>
<dbReference type="Gene3D" id="1.10.150.290">
    <property type="entry name" value="S-adenosyl-L-methionine-dependent methyltransferases"/>
    <property type="match status" value="1"/>
</dbReference>
<sequence length="256" mass="28486">MADWNPSLYLRFEDERTRPARDLLDRVPLASPALAVDLGCGPGNSTELLAKRWPTAEVTGIDTSEAMLSEARKRLPSARFERGDVTNWQAEKPPELIFANAVMQWVPGHAALLPRLLAQTAPGGVLAVQMPDNLAEPSHRLMRETAADGTWAARLGDASRIRERILPAEDYYNLFAGRASSIDIWRTTYYHVLDDAPAVVSWLRATGLRAFLDPLDPEQQPAFLDDYTARIAKAYPPRADGKVVLAFPRLFVVVQR</sequence>
<dbReference type="OrthoDB" id="9795085at2"/>
<dbReference type="InterPro" id="IPR029063">
    <property type="entry name" value="SAM-dependent_MTases_sf"/>
</dbReference>
<dbReference type="HAMAP" id="MF_00560">
    <property type="entry name" value="Tran_acon_Me_trans"/>
    <property type="match status" value="1"/>
</dbReference>
<feature type="domain" description="Methyltransferase" evidence="6">
    <location>
        <begin position="36"/>
        <end position="124"/>
    </location>
</feature>
<comment type="similarity">
    <text evidence="5">Belongs to the methyltransferase superfamily. Tam family.</text>
</comment>
<evidence type="ECO:0000259" key="6">
    <source>
        <dbReference type="Pfam" id="PF13649"/>
    </source>
</evidence>
<dbReference type="RefSeq" id="WP_105862116.1">
    <property type="nucleotide sequence ID" value="NZ_PUEJ01000004.1"/>
</dbReference>
<evidence type="ECO:0000256" key="4">
    <source>
        <dbReference type="ARBA" id="ARBA00022691"/>
    </source>
</evidence>
<keyword evidence="2 5" id="KW-0489">Methyltransferase</keyword>
<keyword evidence="3 5" id="KW-0808">Transferase</keyword>
<dbReference type="GO" id="GO:0032259">
    <property type="term" value="P:methylation"/>
    <property type="evidence" value="ECO:0007669"/>
    <property type="project" value="UniProtKB-KW"/>
</dbReference>
<dbReference type="GO" id="GO:0005737">
    <property type="term" value="C:cytoplasm"/>
    <property type="evidence" value="ECO:0007669"/>
    <property type="project" value="UniProtKB-SubCell"/>
</dbReference>
<comment type="caution">
    <text evidence="7">The sequence shown here is derived from an EMBL/GenBank/DDBJ whole genome shotgun (WGS) entry which is preliminary data.</text>
</comment>
<keyword evidence="1 5" id="KW-0963">Cytoplasm</keyword>
<dbReference type="EC" id="2.1.1.144" evidence="5"/>
<protein>
    <recommendedName>
        <fullName evidence="5">Trans-aconitate 2-methyltransferase</fullName>
        <ecNumber evidence="5">2.1.1.144</ecNumber>
    </recommendedName>
</protein>
<dbReference type="InterPro" id="IPR041698">
    <property type="entry name" value="Methyltransf_25"/>
</dbReference>
<dbReference type="InterPro" id="IPR023149">
    <property type="entry name" value="Trans_acon_MeTrfase_C"/>
</dbReference>
<evidence type="ECO:0000256" key="1">
    <source>
        <dbReference type="ARBA" id="ARBA00022490"/>
    </source>
</evidence>
<proteinExistence type="inferred from homology"/>
<organism evidence="7 8">
    <name type="scientific">Labrys okinawensis</name>
    <dbReference type="NCBI Taxonomy" id="346911"/>
    <lineage>
        <taxon>Bacteria</taxon>
        <taxon>Pseudomonadati</taxon>
        <taxon>Pseudomonadota</taxon>
        <taxon>Alphaproteobacteria</taxon>
        <taxon>Hyphomicrobiales</taxon>
        <taxon>Xanthobacteraceae</taxon>
        <taxon>Labrys</taxon>
    </lineage>
</organism>
<keyword evidence="8" id="KW-1185">Reference proteome</keyword>
<name>A0A2S9QCV4_9HYPH</name>
<evidence type="ECO:0000256" key="2">
    <source>
        <dbReference type="ARBA" id="ARBA00022603"/>
    </source>
</evidence>
<dbReference type="Gene3D" id="3.40.50.150">
    <property type="entry name" value="Vaccinia Virus protein VP39"/>
    <property type="match status" value="1"/>
</dbReference>
<accession>A0A2S9QCV4</accession>
<reference evidence="7 8" key="1">
    <citation type="submission" date="2018-02" db="EMBL/GenBank/DDBJ databases">
        <title>Whole genome sequencing of endophytic bacterium.</title>
        <authorList>
            <person name="Eedara R."/>
            <person name="Podile A.R."/>
        </authorList>
    </citation>
    <scope>NUCLEOTIDE SEQUENCE [LARGE SCALE GENOMIC DNA]</scope>
    <source>
        <strain evidence="7 8">RP1T</strain>
    </source>
</reference>
<dbReference type="Proteomes" id="UP000237682">
    <property type="component" value="Unassembled WGS sequence"/>
</dbReference>
<dbReference type="InterPro" id="IPR023506">
    <property type="entry name" value="Trans-aconitate_MeTrfase"/>
</dbReference>